<dbReference type="Pfam" id="PF18758">
    <property type="entry name" value="KDZ"/>
    <property type="match status" value="1"/>
</dbReference>
<evidence type="ECO:0000259" key="2">
    <source>
        <dbReference type="Pfam" id="PF18803"/>
    </source>
</evidence>
<sequence>MFPQKRGHKWKIEVHNAVCKSFMNRDVGHTHISQISVNQHQHINTPPSPQKKGKRVHVYNNMQDWYPSASYNLENIDALDSAAAEYMGGNAMVKAKHRYKLNQPFLNWIPHLQEFVTEAMRCEGWGNAAHEEHCPTCTQSGWSLLGIPSVPMPGLLWWWMGTHFQRTMLKEMGLHVQLGHLNLDCVNPERGAKVFTVLHTNGIHIVSVDFCACKHRLPHRIQLLRTGWYPATTNYSESCASLDLLNMFHILMLTGKILHWEYYCYLEHMRNNLDVDVPKPDFSLPDNWACVEPSKQYLYMLIVALNANFRLKNCLKSNEAVDPGLHTGCVYFIEQEPYMEHLRQFSTQVETSTCSGFRTLAAAETKFSAGMCYTGVGMCICAQHELVCPNRVGNLQKGEKYCNMDYILLSALDSLHVQQLFISYDIACQYKVKFNAQMNALPAKMHLSADTKIDWGIPKCHCPAHKLKCQIPHSMNLKPGVGQTDSEGIEQDWATINPVANSTKEMGPGARHDTLDDHWGHHNWRKTTAFGEFGVLYLTGMTDRASRTHFEAEALSGVRLELLEDESKETSAANATTQGHSAVAFLLNALSIEDAQQKLCKDTKNDKLTPNQVAQIEEHCRTITKRLRVLHLAQQVCMPQIQDILEHDDAVSTLQILPETTNIWLPLQLSDDNRKDLVSLAEKKALLCEAACHDSLEKIPSLQCAKSYLVSFKRRNIWGQTKTTRAQSSLNSVDAKINLNAEHTDVIGSDSQPKTVKGMKKIARQLGEGYKQTSWIWSMSRVLADNDDTELVDVLRVEWAKARACKLQWQEEAELLKEEMWHVRRGLDWKAKWWHKQAGGWDVLLPEEAEGVKAYTHQQATMFSTLKAHFTSLWEKPLETISPTQQLTKHEALQSQIAKARLQASTLSSHNGQTPLPSALKEEFTSAQHDSSNESEDESDAGSDGGYKMG</sequence>
<feature type="compositionally biased region" description="Polar residues" evidence="1">
    <location>
        <begin position="904"/>
        <end position="916"/>
    </location>
</feature>
<dbReference type="InterPro" id="IPR040521">
    <property type="entry name" value="KDZ"/>
</dbReference>
<dbReference type="EMBL" id="MU154675">
    <property type="protein sequence ID" value="KAF9489336.1"/>
    <property type="molecule type" value="Genomic_DNA"/>
</dbReference>
<evidence type="ECO:0000313" key="4">
    <source>
        <dbReference type="EMBL" id="KAF9489336.1"/>
    </source>
</evidence>
<gene>
    <name evidence="4" type="ORF">BDN71DRAFT_1435481</name>
    <name evidence="3" type="ORF">BDN71DRAFT_1436218</name>
</gene>
<feature type="region of interest" description="Disordered" evidence="1">
    <location>
        <begin position="904"/>
        <end position="950"/>
    </location>
</feature>
<comment type="caution">
    <text evidence="3">The sequence shown here is derived from an EMBL/GenBank/DDBJ whole genome shotgun (WGS) entry which is preliminary data.</text>
</comment>
<dbReference type="Pfam" id="PF18803">
    <property type="entry name" value="CxC2"/>
    <property type="match status" value="1"/>
</dbReference>
<dbReference type="PANTHER" id="PTHR33104">
    <property type="entry name" value="SI:DKEY-29D5.2"/>
    <property type="match status" value="1"/>
</dbReference>
<dbReference type="PANTHER" id="PTHR33104:SF2">
    <property type="entry name" value="CXC3 LIKE CYSTEINE CLUSTER DOMAIN-CONTAINING PROTEIN"/>
    <property type="match status" value="1"/>
</dbReference>
<dbReference type="Proteomes" id="UP000807025">
    <property type="component" value="Unassembled WGS sequence"/>
</dbReference>
<evidence type="ECO:0000313" key="3">
    <source>
        <dbReference type="EMBL" id="KAF9488293.1"/>
    </source>
</evidence>
<evidence type="ECO:0000313" key="5">
    <source>
        <dbReference type="Proteomes" id="UP000807025"/>
    </source>
</evidence>
<accession>A0A9P5ZJM0</accession>
<feature type="domain" description="CxC2-like cysteine cluster KDZ transposase-associated" evidence="2">
    <location>
        <begin position="169"/>
        <end position="273"/>
    </location>
</feature>
<reference evidence="3" key="1">
    <citation type="submission" date="2020-11" db="EMBL/GenBank/DDBJ databases">
        <authorList>
            <consortium name="DOE Joint Genome Institute"/>
            <person name="Ahrendt S."/>
            <person name="Riley R."/>
            <person name="Andreopoulos W."/>
            <person name="Labutti K."/>
            <person name="Pangilinan J."/>
            <person name="Ruiz-Duenas F.J."/>
            <person name="Barrasa J.M."/>
            <person name="Sanchez-Garcia M."/>
            <person name="Camarero S."/>
            <person name="Miyauchi S."/>
            <person name="Serrano A."/>
            <person name="Linde D."/>
            <person name="Babiker R."/>
            <person name="Drula E."/>
            <person name="Ayuso-Fernandez I."/>
            <person name="Pacheco R."/>
            <person name="Padilla G."/>
            <person name="Ferreira P."/>
            <person name="Barriuso J."/>
            <person name="Kellner H."/>
            <person name="Castanera R."/>
            <person name="Alfaro M."/>
            <person name="Ramirez L."/>
            <person name="Pisabarro A.G."/>
            <person name="Kuo A."/>
            <person name="Tritt A."/>
            <person name="Lipzen A."/>
            <person name="He G."/>
            <person name="Yan M."/>
            <person name="Ng V."/>
            <person name="Cullen D."/>
            <person name="Martin F."/>
            <person name="Rosso M.-N."/>
            <person name="Henrissat B."/>
            <person name="Hibbett D."/>
            <person name="Martinez A.T."/>
            <person name="Grigoriev I.V."/>
        </authorList>
    </citation>
    <scope>NUCLEOTIDE SEQUENCE</scope>
    <source>
        <strain evidence="3">ATCC 90797</strain>
    </source>
</reference>
<proteinExistence type="predicted"/>
<dbReference type="InterPro" id="IPR041457">
    <property type="entry name" value="CxC2_KDZ-assoc"/>
</dbReference>
<organism evidence="3 5">
    <name type="scientific">Pleurotus eryngii</name>
    <name type="common">Boletus of the steppes</name>
    <dbReference type="NCBI Taxonomy" id="5323"/>
    <lineage>
        <taxon>Eukaryota</taxon>
        <taxon>Fungi</taxon>
        <taxon>Dikarya</taxon>
        <taxon>Basidiomycota</taxon>
        <taxon>Agaricomycotina</taxon>
        <taxon>Agaricomycetes</taxon>
        <taxon>Agaricomycetidae</taxon>
        <taxon>Agaricales</taxon>
        <taxon>Pleurotineae</taxon>
        <taxon>Pleurotaceae</taxon>
        <taxon>Pleurotus</taxon>
    </lineage>
</organism>
<name>A0A9P5ZJM0_PLEER</name>
<dbReference type="OrthoDB" id="2804062at2759"/>
<evidence type="ECO:0000256" key="1">
    <source>
        <dbReference type="SAM" id="MobiDB-lite"/>
    </source>
</evidence>
<keyword evidence="5" id="KW-1185">Reference proteome</keyword>
<protein>
    <recommendedName>
        <fullName evidence="2">CxC2-like cysteine cluster KDZ transposase-associated domain-containing protein</fullName>
    </recommendedName>
</protein>
<dbReference type="AlphaFoldDB" id="A0A9P5ZJM0"/>
<dbReference type="EMBL" id="MU154720">
    <property type="protein sequence ID" value="KAF9488293.1"/>
    <property type="molecule type" value="Genomic_DNA"/>
</dbReference>